<feature type="compositionally biased region" description="Gly residues" evidence="2">
    <location>
        <begin position="795"/>
        <end position="856"/>
    </location>
</feature>
<organism evidence="6 7">
    <name type="scientific">Caldalkalibacillus horti</name>
    <dbReference type="NCBI Taxonomy" id="77523"/>
    <lineage>
        <taxon>Bacteria</taxon>
        <taxon>Bacillati</taxon>
        <taxon>Bacillota</taxon>
        <taxon>Bacilli</taxon>
        <taxon>Bacillales</taxon>
        <taxon>Bacillaceae</taxon>
        <taxon>Caldalkalibacillus</taxon>
    </lineage>
</organism>
<feature type="region of interest" description="Disordered" evidence="2">
    <location>
        <begin position="164"/>
        <end position="189"/>
    </location>
</feature>
<accession>A0ABT9VXB6</accession>
<gene>
    <name evidence="6" type="ORF">J2S11_001532</name>
</gene>
<proteinExistence type="predicted"/>
<feature type="region of interest" description="Disordered" evidence="2">
    <location>
        <begin position="776"/>
        <end position="856"/>
    </location>
</feature>
<dbReference type="RefSeq" id="WP_307392932.1">
    <property type="nucleotide sequence ID" value="NZ_BAAADK010000011.1"/>
</dbReference>
<keyword evidence="1" id="KW-0175">Coiled coil</keyword>
<keyword evidence="7" id="KW-1185">Reference proteome</keyword>
<feature type="coiled-coil region" evidence="1">
    <location>
        <begin position="363"/>
        <end position="422"/>
    </location>
</feature>
<dbReference type="Gene3D" id="3.10.310.50">
    <property type="match status" value="1"/>
</dbReference>
<keyword evidence="3" id="KW-0472">Membrane</keyword>
<name>A0ABT9VXB6_9BACI</name>
<keyword evidence="4" id="KW-0732">Signal</keyword>
<evidence type="ECO:0000256" key="3">
    <source>
        <dbReference type="SAM" id="Phobius"/>
    </source>
</evidence>
<dbReference type="InterPro" id="IPR007621">
    <property type="entry name" value="TPM_dom"/>
</dbReference>
<dbReference type="Proteomes" id="UP001235840">
    <property type="component" value="Unassembled WGS sequence"/>
</dbReference>
<evidence type="ECO:0000313" key="6">
    <source>
        <dbReference type="EMBL" id="MDQ0165631.1"/>
    </source>
</evidence>
<feature type="signal peptide" evidence="4">
    <location>
        <begin position="1"/>
        <end position="29"/>
    </location>
</feature>
<evidence type="ECO:0000313" key="7">
    <source>
        <dbReference type="Proteomes" id="UP001235840"/>
    </source>
</evidence>
<feature type="chain" id="PRO_5046549476" evidence="4">
    <location>
        <begin position="30"/>
        <end position="856"/>
    </location>
</feature>
<dbReference type="EMBL" id="JAUSTY010000005">
    <property type="protein sequence ID" value="MDQ0165631.1"/>
    <property type="molecule type" value="Genomic_DNA"/>
</dbReference>
<sequence>MVKKLKLLSSLVLLLLCMSVFMSSYPVHANIPDPQGFINDYAEMLSDGEQQEVEQEIERSTVNLYVFTMESLNGEQISSLSADTFEQWGIQPTEVLLVIAQREGEVYLQVATGSSLDQAISQNFGGGSGTNDITNFLDRHFIPHAVNGDFKQGMIEVIQELDTLQSSTPPAPSPSPNANQPTVPPVTDSGANNGSGFSLLIVLGIVLLLAIVIYFFLHLSNRKRLMTEQKSLKEQHQAALVAIHQIEQELKPLFQFSRGQSAEYLKETKQTFYDVLQNATQLSSKVNQLTIPFWYSKKKVDDELGKIDNQVTGFNRKIHKINEKITAYKKMEEEVIPVMDQCQQELAEVESFLQQQTESSFSLKRLIAEKESIKKVIETASKNIQFDPLHVKELLKELPEKLKKLKEDSRKMKEHIQQFTKLPEYKENIQQQMDHLVKTENLILTEIQPYSVFDRVKKELPRLEDALHEGDVKNSVDILNRVQDWLDHAVEQVRESITARDWILEKVQYVEEEIPSYSEPLIGRLKDAIELVKKDYEKVHWEAQLSSIPLIPQNKAIIEQLLPEIRQCVLESNQLYFQGKKLLTQVLEHLDENMKIKESILQLRKQLDDKYMALEKENHQLAHRFTQALNLIKQNHLQRYASIQQFDQQIRGLGQQIESTTLQSLRHVDRYEELIQQMKGTIGQFEALITSTIDQKKQAEQELQVMNSTFSAALKKCGSKISVTQYRTYFNDLLSRAEVALAQGEFEIIASVRSDMQSILKEMEEAYRKQIEHERRLARQRQRQLQRMSHHHWGSGSGSGWGGGSSRGGGSSWGGSSRGGGSSWGGSSRGGGSGFGGSRGGGSGFRGGSRGGGSRF</sequence>
<keyword evidence="3" id="KW-0812">Transmembrane</keyword>
<evidence type="ECO:0000256" key="1">
    <source>
        <dbReference type="SAM" id="Coils"/>
    </source>
</evidence>
<evidence type="ECO:0000256" key="2">
    <source>
        <dbReference type="SAM" id="MobiDB-lite"/>
    </source>
</evidence>
<keyword evidence="3" id="KW-1133">Transmembrane helix</keyword>
<feature type="coiled-coil region" evidence="1">
    <location>
        <begin position="689"/>
        <end position="716"/>
    </location>
</feature>
<comment type="caution">
    <text evidence="6">The sequence shown here is derived from an EMBL/GenBank/DDBJ whole genome shotgun (WGS) entry which is preliminary data.</text>
</comment>
<protein>
    <submittedName>
        <fullName evidence="6">Membrane protein YgcG/archaellum component FlaC</fullName>
    </submittedName>
</protein>
<feature type="transmembrane region" description="Helical" evidence="3">
    <location>
        <begin position="197"/>
        <end position="217"/>
    </location>
</feature>
<evidence type="ECO:0000256" key="4">
    <source>
        <dbReference type="SAM" id="SignalP"/>
    </source>
</evidence>
<feature type="domain" description="TPM" evidence="5">
    <location>
        <begin position="38"/>
        <end position="162"/>
    </location>
</feature>
<reference evidence="6 7" key="1">
    <citation type="submission" date="2023-07" db="EMBL/GenBank/DDBJ databases">
        <title>Genomic Encyclopedia of Type Strains, Phase IV (KMG-IV): sequencing the most valuable type-strain genomes for metagenomic binning, comparative biology and taxonomic classification.</title>
        <authorList>
            <person name="Goeker M."/>
        </authorList>
    </citation>
    <scope>NUCLEOTIDE SEQUENCE [LARGE SCALE GENOMIC DNA]</scope>
    <source>
        <strain evidence="6 7">DSM 12751</strain>
    </source>
</reference>
<dbReference type="Pfam" id="PF04536">
    <property type="entry name" value="TPM_phosphatase"/>
    <property type="match status" value="1"/>
</dbReference>
<evidence type="ECO:0000259" key="5">
    <source>
        <dbReference type="Pfam" id="PF04536"/>
    </source>
</evidence>
<feature type="coiled-coil region" evidence="1">
    <location>
        <begin position="597"/>
        <end position="624"/>
    </location>
</feature>
<feature type="compositionally biased region" description="Basic residues" evidence="2">
    <location>
        <begin position="778"/>
        <end position="793"/>
    </location>
</feature>